<comment type="similarity">
    <text evidence="4 14">Belongs to the cytochrome P450 family.</text>
</comment>
<evidence type="ECO:0000256" key="11">
    <source>
        <dbReference type="ARBA" id="ARBA00023033"/>
    </source>
</evidence>
<name>A0A8C5WML1_9ANUR</name>
<accession>A0A8C5WML1</accession>
<comment type="subcellular location">
    <subcellularLocation>
        <location evidence="3">Endoplasmic reticulum membrane</location>
        <topology evidence="3">Peripheral membrane protein</topology>
    </subcellularLocation>
    <subcellularLocation>
        <location evidence="2">Microsome membrane</location>
        <topology evidence="2">Peripheral membrane protein</topology>
    </subcellularLocation>
</comment>
<dbReference type="Proteomes" id="UP000694569">
    <property type="component" value="Unplaced"/>
</dbReference>
<evidence type="ECO:0000256" key="4">
    <source>
        <dbReference type="ARBA" id="ARBA00010617"/>
    </source>
</evidence>
<keyword evidence="7" id="KW-0256">Endoplasmic reticulum</keyword>
<dbReference type="GO" id="GO:0005506">
    <property type="term" value="F:iron ion binding"/>
    <property type="evidence" value="ECO:0007669"/>
    <property type="project" value="InterPro"/>
</dbReference>
<keyword evidence="6 13" id="KW-0479">Metal-binding</keyword>
<keyword evidence="9 14" id="KW-0560">Oxidoreductase</keyword>
<dbReference type="PRINTS" id="PR00463">
    <property type="entry name" value="EP450I"/>
</dbReference>
<evidence type="ECO:0000313" key="16">
    <source>
        <dbReference type="Ensembl" id="ENSLLEP00000048961.1"/>
    </source>
</evidence>
<evidence type="ECO:0000256" key="1">
    <source>
        <dbReference type="ARBA" id="ARBA00001971"/>
    </source>
</evidence>
<dbReference type="CDD" id="cd11026">
    <property type="entry name" value="CYP2"/>
    <property type="match status" value="1"/>
</dbReference>
<reference evidence="16" key="2">
    <citation type="submission" date="2025-09" db="UniProtKB">
        <authorList>
            <consortium name="Ensembl"/>
        </authorList>
    </citation>
    <scope>IDENTIFICATION</scope>
</reference>
<organism evidence="16 17">
    <name type="scientific">Leptobrachium leishanense</name>
    <name type="common">Leishan spiny toad</name>
    <dbReference type="NCBI Taxonomy" id="445787"/>
    <lineage>
        <taxon>Eukaryota</taxon>
        <taxon>Metazoa</taxon>
        <taxon>Chordata</taxon>
        <taxon>Craniata</taxon>
        <taxon>Vertebrata</taxon>
        <taxon>Euteleostomi</taxon>
        <taxon>Amphibia</taxon>
        <taxon>Batrachia</taxon>
        <taxon>Anura</taxon>
        <taxon>Pelobatoidea</taxon>
        <taxon>Megophryidae</taxon>
        <taxon>Leptobrachium</taxon>
    </lineage>
</organism>
<dbReference type="PRINTS" id="PR00385">
    <property type="entry name" value="P450"/>
</dbReference>
<dbReference type="FunFam" id="1.10.630.10:FF:000238">
    <property type="entry name" value="Cytochrome P450 2A6"/>
    <property type="match status" value="1"/>
</dbReference>
<dbReference type="Ensembl" id="ENSLLET00000050873.1">
    <property type="protein sequence ID" value="ENSLLEP00000048961.1"/>
    <property type="gene ID" value="ENSLLEG00000030824.1"/>
</dbReference>
<keyword evidence="15" id="KW-1133">Transmembrane helix</keyword>
<evidence type="ECO:0000256" key="14">
    <source>
        <dbReference type="RuleBase" id="RU000461"/>
    </source>
</evidence>
<dbReference type="SUPFAM" id="SSF48264">
    <property type="entry name" value="Cytochrome P450"/>
    <property type="match status" value="1"/>
</dbReference>
<evidence type="ECO:0008006" key="18">
    <source>
        <dbReference type="Google" id="ProtNLM"/>
    </source>
</evidence>
<feature type="binding site" description="axial binding residue" evidence="13">
    <location>
        <position position="478"/>
    </location>
    <ligand>
        <name>heme</name>
        <dbReference type="ChEBI" id="CHEBI:30413"/>
    </ligand>
    <ligandPart>
        <name>Fe</name>
        <dbReference type="ChEBI" id="CHEBI:18248"/>
    </ligandPart>
</feature>
<dbReference type="AlphaFoldDB" id="A0A8C5WML1"/>
<dbReference type="PRINTS" id="PR01684">
    <property type="entry name" value="EP450ICYP2A"/>
</dbReference>
<dbReference type="GO" id="GO:0005789">
    <property type="term" value="C:endoplasmic reticulum membrane"/>
    <property type="evidence" value="ECO:0007669"/>
    <property type="project" value="UniProtKB-SubCell"/>
</dbReference>
<evidence type="ECO:0000256" key="5">
    <source>
        <dbReference type="ARBA" id="ARBA00022617"/>
    </source>
</evidence>
<feature type="transmembrane region" description="Helical" evidence="15">
    <location>
        <begin position="42"/>
        <end position="64"/>
    </location>
</feature>
<comment type="cofactor">
    <cofactor evidence="1 13">
        <name>heme</name>
        <dbReference type="ChEBI" id="CHEBI:30413"/>
    </cofactor>
</comment>
<dbReference type="Pfam" id="PF00067">
    <property type="entry name" value="p450"/>
    <property type="match status" value="1"/>
</dbReference>
<keyword evidence="10 13" id="KW-0408">Iron</keyword>
<dbReference type="PANTHER" id="PTHR24300">
    <property type="entry name" value="CYTOCHROME P450 508A4-RELATED"/>
    <property type="match status" value="1"/>
</dbReference>
<dbReference type="GO" id="GO:0019373">
    <property type="term" value="P:epoxygenase P450 pathway"/>
    <property type="evidence" value="ECO:0007669"/>
    <property type="project" value="TreeGrafter"/>
</dbReference>
<evidence type="ECO:0000313" key="17">
    <source>
        <dbReference type="Proteomes" id="UP000694569"/>
    </source>
</evidence>
<keyword evidence="8" id="KW-0492">Microsome</keyword>
<proteinExistence type="inferred from homology"/>
<dbReference type="InterPro" id="IPR008067">
    <property type="entry name" value="Cyt_P450_E_grp-I_CYP2A-like"/>
</dbReference>
<evidence type="ECO:0000256" key="10">
    <source>
        <dbReference type="ARBA" id="ARBA00023004"/>
    </source>
</evidence>
<sequence>MQTQGSLGLLPYCSTPQQFTLYTVLTGYLRRELEISWDVSTMAAVGIVTLFAGLISYIFINFLWNLYRRRNLPPGPTPLPLIGNLLQIERGHMGNSLLEFAKKYGSVYTLYFGLKPVICLSGYETVKEALIDRGEEFGGRGRVPPLEKVTQTYGISLSNGERWRQIRNFTLRNLRELGFGKKDFEEKVQEEAKYVVEELKKLNGKPTDITKLIMDAISNILFSIVFGSRYEYKDETFVELLAIAEETFRLTISPWGQLHTIFPQIMDYIPGPHQKITSVSEKLLSFIRERVRVSQETLEPASPRHYIDSFLIKMEKEKDNPNSEFNERNLISAIHNLFLAGTDTVSSTIRYSFLVFLCFPDVQEKLQMEIDQVIGRDRIPSINDRVNMPYTDAVLHEIQRFCDLIPFNTPHQVTKDVAFRGYFIPKGTEVYPLLCTVHRDPTKFSTPYKFNPNHFLDENGKFQKNDAFMPFSAGKRICPGESLARMELFLFVTTILQNFKLTSQTRFTEADIAPKMAGFMNTPIHYELSFIPR</sequence>
<keyword evidence="15" id="KW-0812">Transmembrane</keyword>
<dbReference type="OrthoDB" id="1103324at2759"/>
<dbReference type="InterPro" id="IPR002401">
    <property type="entry name" value="Cyt_P450_E_grp-I"/>
</dbReference>
<keyword evidence="11 14" id="KW-0503">Monooxygenase</keyword>
<keyword evidence="5 13" id="KW-0349">Heme</keyword>
<protein>
    <recommendedName>
        <fullName evidence="18">Cytochrome P450</fullName>
    </recommendedName>
</protein>
<dbReference type="InterPro" id="IPR036396">
    <property type="entry name" value="Cyt_P450_sf"/>
</dbReference>
<dbReference type="GO" id="GO:0016712">
    <property type="term" value="F:oxidoreductase activity, acting on paired donors, with incorporation or reduction of molecular oxygen, reduced flavin or flavoprotein as one donor, and incorporation of one atom of oxygen"/>
    <property type="evidence" value="ECO:0007669"/>
    <property type="project" value="InterPro"/>
</dbReference>
<evidence type="ECO:0000256" key="15">
    <source>
        <dbReference type="SAM" id="Phobius"/>
    </source>
</evidence>
<keyword evidence="17" id="KW-1185">Reference proteome</keyword>
<keyword evidence="12 15" id="KW-0472">Membrane</keyword>
<evidence type="ECO:0000256" key="9">
    <source>
        <dbReference type="ARBA" id="ARBA00023002"/>
    </source>
</evidence>
<evidence type="ECO:0000256" key="6">
    <source>
        <dbReference type="ARBA" id="ARBA00022723"/>
    </source>
</evidence>
<evidence type="ECO:0000256" key="12">
    <source>
        <dbReference type="ARBA" id="ARBA00023136"/>
    </source>
</evidence>
<reference evidence="16" key="1">
    <citation type="submission" date="2025-08" db="UniProtKB">
        <authorList>
            <consortium name="Ensembl"/>
        </authorList>
    </citation>
    <scope>IDENTIFICATION</scope>
</reference>
<dbReference type="GO" id="GO:0008392">
    <property type="term" value="F:arachidonate epoxygenase activity"/>
    <property type="evidence" value="ECO:0007669"/>
    <property type="project" value="TreeGrafter"/>
</dbReference>
<evidence type="ECO:0000256" key="7">
    <source>
        <dbReference type="ARBA" id="ARBA00022824"/>
    </source>
</evidence>
<evidence type="ECO:0000256" key="3">
    <source>
        <dbReference type="ARBA" id="ARBA00004406"/>
    </source>
</evidence>
<dbReference type="InterPro" id="IPR017972">
    <property type="entry name" value="Cyt_P450_CS"/>
</dbReference>
<dbReference type="Gene3D" id="1.10.630.10">
    <property type="entry name" value="Cytochrome P450"/>
    <property type="match status" value="1"/>
</dbReference>
<evidence type="ECO:0000256" key="13">
    <source>
        <dbReference type="PIRSR" id="PIRSR602401-1"/>
    </source>
</evidence>
<evidence type="ECO:0000256" key="8">
    <source>
        <dbReference type="ARBA" id="ARBA00022848"/>
    </source>
</evidence>
<dbReference type="InterPro" id="IPR001128">
    <property type="entry name" value="Cyt_P450"/>
</dbReference>
<dbReference type="InterPro" id="IPR050182">
    <property type="entry name" value="Cytochrome_P450_fam2"/>
</dbReference>
<evidence type="ECO:0000256" key="2">
    <source>
        <dbReference type="ARBA" id="ARBA00004174"/>
    </source>
</evidence>
<dbReference type="PANTHER" id="PTHR24300:SF393">
    <property type="entry name" value="CYTOCHROME P450 2A6"/>
    <property type="match status" value="1"/>
</dbReference>
<dbReference type="GO" id="GO:0020037">
    <property type="term" value="F:heme binding"/>
    <property type="evidence" value="ECO:0007669"/>
    <property type="project" value="InterPro"/>
</dbReference>
<dbReference type="PROSITE" id="PS00086">
    <property type="entry name" value="CYTOCHROME_P450"/>
    <property type="match status" value="1"/>
</dbReference>
<dbReference type="GeneTree" id="ENSGT00940000162064"/>
<dbReference type="GO" id="GO:0006805">
    <property type="term" value="P:xenobiotic metabolic process"/>
    <property type="evidence" value="ECO:0007669"/>
    <property type="project" value="TreeGrafter"/>
</dbReference>